<dbReference type="Pfam" id="PF08534">
    <property type="entry name" value="Redoxin"/>
    <property type="match status" value="1"/>
</dbReference>
<name>E4RSI9_LEAB4</name>
<dbReference type="PANTHER" id="PTHR42852">
    <property type="entry name" value="THIOL:DISULFIDE INTERCHANGE PROTEIN DSBE"/>
    <property type="match status" value="1"/>
</dbReference>
<dbReference type="eggNOG" id="COG1225">
    <property type="taxonomic scope" value="Bacteria"/>
</dbReference>
<feature type="domain" description="Thioredoxin" evidence="1">
    <location>
        <begin position="227"/>
        <end position="379"/>
    </location>
</feature>
<protein>
    <submittedName>
        <fullName evidence="2">Redoxin domain protein</fullName>
    </submittedName>
</protein>
<dbReference type="RefSeq" id="WP_013409591.1">
    <property type="nucleotide sequence ID" value="NC_014655.1"/>
</dbReference>
<evidence type="ECO:0000313" key="3">
    <source>
        <dbReference type="Proteomes" id="UP000007435"/>
    </source>
</evidence>
<dbReference type="SUPFAM" id="SSF52833">
    <property type="entry name" value="Thioredoxin-like"/>
    <property type="match status" value="1"/>
</dbReference>
<dbReference type="EMBL" id="CP002305">
    <property type="protein sequence ID" value="ADQ18559.1"/>
    <property type="molecule type" value="Genomic_DNA"/>
</dbReference>
<proteinExistence type="predicted"/>
<accession>E4RSI9</accession>
<dbReference type="InterPro" id="IPR036249">
    <property type="entry name" value="Thioredoxin-like_sf"/>
</dbReference>
<gene>
    <name evidence="2" type="ordered locus">Lbys_2897</name>
</gene>
<dbReference type="InterPro" id="IPR050553">
    <property type="entry name" value="Thioredoxin_ResA/DsbE_sf"/>
</dbReference>
<dbReference type="InterPro" id="IPR013740">
    <property type="entry name" value="Redoxin"/>
</dbReference>
<dbReference type="PANTHER" id="PTHR42852:SF17">
    <property type="entry name" value="THIOREDOXIN-LIKE PROTEIN HI_1115"/>
    <property type="match status" value="1"/>
</dbReference>
<sequence>MKKLLALLLPIQVFAQNPELWKLQIKSPGGLIPSHILIEGDKAYAINADEKLEFDHVSKVRDTLHLKLELYDMELIFHPASKQGFFSKKGADQSFRQAAFTAIPNEKIRFKGKPATQKLSKRYQVTFTNPETGKESAAIGVFETQNNEVKGSFLTSTGDHRYLQGNVIGDSLFLSTMGNSATLYKVRIKGDSLVGGTSFNPFGRGNNFSGVASETYQLPDADKLTFLKEGYEKFDFTFKDIQGKSVSLSDPRFKGKITVVQILGTWCPNCLDETKFLLEYKAKHPDIEVIGLAFERSSDPASAHPKIARFIERFKVDYPVLFAGSTAEAGDKLPQLNHVMAFPTSIVVDKKGQVRKIHTGFSGPGTGKYYEEYVKEFSAFVDQLRRE</sequence>
<organism evidence="2 3">
    <name type="scientific">Leadbetterella byssophila (strain DSM 17132 / JCM 16389 / KACC 11308 / NBRC 106382 / 4M15)</name>
    <dbReference type="NCBI Taxonomy" id="649349"/>
    <lineage>
        <taxon>Bacteria</taxon>
        <taxon>Pseudomonadati</taxon>
        <taxon>Bacteroidota</taxon>
        <taxon>Cytophagia</taxon>
        <taxon>Cytophagales</taxon>
        <taxon>Leadbetterellaceae</taxon>
        <taxon>Leadbetterella</taxon>
    </lineage>
</organism>
<dbReference type="HOGENOM" id="CLU_675960_0_0_10"/>
<evidence type="ECO:0000313" key="2">
    <source>
        <dbReference type="EMBL" id="ADQ18559.1"/>
    </source>
</evidence>
<dbReference type="AlphaFoldDB" id="E4RSI9"/>
<dbReference type="Proteomes" id="UP000007435">
    <property type="component" value="Chromosome"/>
</dbReference>
<dbReference type="GO" id="GO:0016491">
    <property type="term" value="F:oxidoreductase activity"/>
    <property type="evidence" value="ECO:0007669"/>
    <property type="project" value="InterPro"/>
</dbReference>
<dbReference type="Gene3D" id="3.40.30.10">
    <property type="entry name" value="Glutaredoxin"/>
    <property type="match status" value="1"/>
</dbReference>
<dbReference type="PROSITE" id="PS51352">
    <property type="entry name" value="THIOREDOXIN_2"/>
    <property type="match status" value="1"/>
</dbReference>
<reference evidence="2 3" key="2">
    <citation type="journal article" date="2011" name="Stand. Genomic Sci.">
        <title>Complete genome sequence of Leadbetterella byssophila type strain (4M15).</title>
        <authorList>
            <person name="Abt B."/>
            <person name="Teshima H."/>
            <person name="Lucas S."/>
            <person name="Lapidus A."/>
            <person name="Del Rio T.G."/>
            <person name="Nolan M."/>
            <person name="Tice H."/>
            <person name="Cheng J.F."/>
            <person name="Pitluck S."/>
            <person name="Liolios K."/>
            <person name="Pagani I."/>
            <person name="Ivanova N."/>
            <person name="Mavromatis K."/>
            <person name="Pati A."/>
            <person name="Tapia R."/>
            <person name="Han C."/>
            <person name="Goodwin L."/>
            <person name="Chen A."/>
            <person name="Palaniappan K."/>
            <person name="Land M."/>
            <person name="Hauser L."/>
            <person name="Chang Y.J."/>
            <person name="Jeffries C.D."/>
            <person name="Rohde M."/>
            <person name="Goker M."/>
            <person name="Tindall B.J."/>
            <person name="Detter J.C."/>
            <person name="Woyke T."/>
            <person name="Bristow J."/>
            <person name="Eisen J.A."/>
            <person name="Markowitz V."/>
            <person name="Hugenholtz P."/>
            <person name="Klenk H.P."/>
            <person name="Kyrpides N.C."/>
        </authorList>
    </citation>
    <scope>NUCLEOTIDE SEQUENCE [LARGE SCALE GENOMIC DNA]</scope>
    <source>
        <strain evidence="3">DSM 17132 / JCM 16389 / KACC 11308 / NBRC 106382 / 4M15</strain>
    </source>
</reference>
<dbReference type="InterPro" id="IPR013766">
    <property type="entry name" value="Thioredoxin_domain"/>
</dbReference>
<keyword evidence="3" id="KW-1185">Reference proteome</keyword>
<dbReference type="OrthoDB" id="616241at2"/>
<evidence type="ECO:0000259" key="1">
    <source>
        <dbReference type="PROSITE" id="PS51352"/>
    </source>
</evidence>
<dbReference type="STRING" id="649349.Lbys_2897"/>
<dbReference type="CDD" id="cd02966">
    <property type="entry name" value="TlpA_like_family"/>
    <property type="match status" value="1"/>
</dbReference>
<dbReference type="KEGG" id="lby:Lbys_2897"/>
<reference key="1">
    <citation type="submission" date="2010-11" db="EMBL/GenBank/DDBJ databases">
        <title>The complete genome of Leadbetterella byssophila DSM 17132.</title>
        <authorList>
            <consortium name="US DOE Joint Genome Institute (JGI-PGF)"/>
            <person name="Lucas S."/>
            <person name="Copeland A."/>
            <person name="Lapidus A."/>
            <person name="Glavina del Rio T."/>
            <person name="Dalin E."/>
            <person name="Tice H."/>
            <person name="Bruce D."/>
            <person name="Goodwin L."/>
            <person name="Pitluck S."/>
            <person name="Kyrpides N."/>
            <person name="Mavromatis K."/>
            <person name="Ivanova N."/>
            <person name="Teshima H."/>
            <person name="Brettin T."/>
            <person name="Detter J.C."/>
            <person name="Han C."/>
            <person name="Tapia R."/>
            <person name="Land M."/>
            <person name="Hauser L."/>
            <person name="Markowitz V."/>
            <person name="Cheng J.-F."/>
            <person name="Hugenholtz P."/>
            <person name="Woyke T."/>
            <person name="Wu D."/>
            <person name="Tindall B."/>
            <person name="Pomrenke H.G."/>
            <person name="Brambilla E."/>
            <person name="Klenk H.-P."/>
            <person name="Eisen J.A."/>
        </authorList>
    </citation>
    <scope>NUCLEOTIDE SEQUENCE [LARGE SCALE GENOMIC DNA]</scope>
    <source>
        <strain>DSM 17132</strain>
    </source>
</reference>